<evidence type="ECO:0000313" key="3">
    <source>
        <dbReference type="Proteomes" id="UP001500212"/>
    </source>
</evidence>
<accession>A0ABP8TNI4</accession>
<evidence type="ECO:0000313" key="2">
    <source>
        <dbReference type="EMBL" id="GAA4612365.1"/>
    </source>
</evidence>
<dbReference type="Proteomes" id="UP001500212">
    <property type="component" value="Unassembled WGS sequence"/>
</dbReference>
<protein>
    <submittedName>
        <fullName evidence="2">Uncharacterized protein</fullName>
    </submittedName>
</protein>
<proteinExistence type="predicted"/>
<dbReference type="EMBL" id="BAABHJ010000020">
    <property type="protein sequence ID" value="GAA4612365.1"/>
    <property type="molecule type" value="Genomic_DNA"/>
</dbReference>
<name>A0ABP8TNI4_9ACTN</name>
<organism evidence="2 3">
    <name type="scientific">Actinoallomurus liliacearum</name>
    <dbReference type="NCBI Taxonomy" id="1080073"/>
    <lineage>
        <taxon>Bacteria</taxon>
        <taxon>Bacillati</taxon>
        <taxon>Actinomycetota</taxon>
        <taxon>Actinomycetes</taxon>
        <taxon>Streptosporangiales</taxon>
        <taxon>Thermomonosporaceae</taxon>
        <taxon>Actinoallomurus</taxon>
    </lineage>
</organism>
<gene>
    <name evidence="2" type="ORF">GCM10023195_52920</name>
</gene>
<comment type="caution">
    <text evidence="2">The sequence shown here is derived from an EMBL/GenBank/DDBJ whole genome shotgun (WGS) entry which is preliminary data.</text>
</comment>
<feature type="region of interest" description="Disordered" evidence="1">
    <location>
        <begin position="59"/>
        <end position="95"/>
    </location>
</feature>
<feature type="region of interest" description="Disordered" evidence="1">
    <location>
        <begin position="1"/>
        <end position="27"/>
    </location>
</feature>
<feature type="compositionally biased region" description="Basic and acidic residues" evidence="1">
    <location>
        <begin position="61"/>
        <end position="71"/>
    </location>
</feature>
<keyword evidence="3" id="KW-1185">Reference proteome</keyword>
<evidence type="ECO:0000256" key="1">
    <source>
        <dbReference type="SAM" id="MobiDB-lite"/>
    </source>
</evidence>
<sequence length="95" mass="10587">MPEIGITLGSIRPERRANRSPSGFRTWHHAAQRRASSCRIGCGPRARQTLAQMWRTRAKRGWPERFTEHSVRPPKAGSLDPAAASRDPFGRAAIA</sequence>
<reference evidence="3" key="1">
    <citation type="journal article" date="2019" name="Int. J. Syst. Evol. Microbiol.">
        <title>The Global Catalogue of Microorganisms (GCM) 10K type strain sequencing project: providing services to taxonomists for standard genome sequencing and annotation.</title>
        <authorList>
            <consortium name="The Broad Institute Genomics Platform"/>
            <consortium name="The Broad Institute Genome Sequencing Center for Infectious Disease"/>
            <person name="Wu L."/>
            <person name="Ma J."/>
        </authorList>
    </citation>
    <scope>NUCLEOTIDE SEQUENCE [LARGE SCALE GENOMIC DNA]</scope>
    <source>
        <strain evidence="3">JCM 17938</strain>
    </source>
</reference>